<protein>
    <submittedName>
        <fullName evidence="2">SCP-like protein</fullName>
    </submittedName>
</protein>
<reference evidence="2 3" key="1">
    <citation type="submission" date="2014-10" db="EMBL/GenBank/DDBJ databases">
        <title>Draft genome of the hookworm Ancylostoma caninum.</title>
        <authorList>
            <person name="Mitreva M."/>
        </authorList>
    </citation>
    <scope>NUCLEOTIDE SEQUENCE [LARGE SCALE GENOMIC DNA]</scope>
    <source>
        <strain evidence="2 3">Baltimore</strain>
    </source>
</reference>
<sequence>MGSYGGNNIVFTVKGTPPVSFGAPEPLIKQALEKWWNPGKQHGLGPGNRYPGQHVYNFASMINSATTEIGCSYKVCGTDRDSERKMEILCLYDDVAYMTGRILYDNGKACTKSEDCTTYRGSKCENGLCVKPKEEPDTGANNMCPRSSGMTDKTRKTILNLHNHFRSLVARGKAEDKLIKNGFTPEGASMLKMKYDCELEKIASNYASKCVYAHSDPNTRTLKGKQAGENLFTVSIPDAEKSKTGDWATRGWFSELKEFGVGSTNLLTESLWKRPGTQIGHYTQVVWGTTSRIGCGVQNCWNQTLVVCNYLEGGNVIDRNQPRQIYEVGPACSKCPNGYSCDKDKLCVKPKSKRV</sequence>
<dbReference type="InterPro" id="IPR014044">
    <property type="entry name" value="CAP_dom"/>
</dbReference>
<dbReference type="PRINTS" id="PR00838">
    <property type="entry name" value="V5ALLERGEN"/>
</dbReference>
<dbReference type="Proteomes" id="UP000252519">
    <property type="component" value="Unassembled WGS sequence"/>
</dbReference>
<dbReference type="STRING" id="29170.A0A368GB33"/>
<dbReference type="OrthoDB" id="5874910at2759"/>
<accession>A0A368GB33</accession>
<evidence type="ECO:0000313" key="3">
    <source>
        <dbReference type="Proteomes" id="UP000252519"/>
    </source>
</evidence>
<dbReference type="InterPro" id="IPR001283">
    <property type="entry name" value="CRISP-related"/>
</dbReference>
<proteinExistence type="predicted"/>
<evidence type="ECO:0000313" key="2">
    <source>
        <dbReference type="EMBL" id="RCN40898.1"/>
    </source>
</evidence>
<dbReference type="GO" id="GO:0005576">
    <property type="term" value="C:extracellular region"/>
    <property type="evidence" value="ECO:0007669"/>
    <property type="project" value="InterPro"/>
</dbReference>
<dbReference type="InterPro" id="IPR035940">
    <property type="entry name" value="CAP_sf"/>
</dbReference>
<evidence type="ECO:0000259" key="1">
    <source>
        <dbReference type="SMART" id="SM00198"/>
    </source>
</evidence>
<keyword evidence="3" id="KW-1185">Reference proteome</keyword>
<name>A0A368GB33_ANCCA</name>
<dbReference type="SUPFAM" id="SSF55797">
    <property type="entry name" value="PR-1-like"/>
    <property type="match status" value="2"/>
</dbReference>
<dbReference type="EMBL" id="JOJR01000260">
    <property type="protein sequence ID" value="RCN40898.1"/>
    <property type="molecule type" value="Genomic_DNA"/>
</dbReference>
<dbReference type="SMART" id="SM00198">
    <property type="entry name" value="SCP"/>
    <property type="match status" value="1"/>
</dbReference>
<dbReference type="InterPro" id="IPR002413">
    <property type="entry name" value="V5_allergen-like"/>
</dbReference>
<dbReference type="InterPro" id="IPR018244">
    <property type="entry name" value="Allrgn_V5/Tpx1_CS"/>
</dbReference>
<dbReference type="PRINTS" id="PR00837">
    <property type="entry name" value="V5TPXLIKE"/>
</dbReference>
<dbReference type="CDD" id="cd05380">
    <property type="entry name" value="CAP_euk"/>
    <property type="match status" value="1"/>
</dbReference>
<gene>
    <name evidence="2" type="ORF">ANCCAN_13163</name>
</gene>
<comment type="caution">
    <text evidence="2">The sequence shown here is derived from an EMBL/GenBank/DDBJ whole genome shotgun (WGS) entry which is preliminary data.</text>
</comment>
<dbReference type="AlphaFoldDB" id="A0A368GB33"/>
<dbReference type="Pfam" id="PF00188">
    <property type="entry name" value="CAP"/>
    <property type="match status" value="2"/>
</dbReference>
<feature type="domain" description="SCP" evidence="1">
    <location>
        <begin position="153"/>
        <end position="318"/>
    </location>
</feature>
<dbReference type="Gene3D" id="3.40.33.10">
    <property type="entry name" value="CAP"/>
    <property type="match status" value="2"/>
</dbReference>
<dbReference type="PROSITE" id="PS01009">
    <property type="entry name" value="CRISP_1"/>
    <property type="match status" value="1"/>
</dbReference>
<dbReference type="PANTHER" id="PTHR10334">
    <property type="entry name" value="CYSTEINE-RICH SECRETORY PROTEIN-RELATED"/>
    <property type="match status" value="1"/>
</dbReference>
<organism evidence="2 3">
    <name type="scientific">Ancylostoma caninum</name>
    <name type="common">Dog hookworm</name>
    <dbReference type="NCBI Taxonomy" id="29170"/>
    <lineage>
        <taxon>Eukaryota</taxon>
        <taxon>Metazoa</taxon>
        <taxon>Ecdysozoa</taxon>
        <taxon>Nematoda</taxon>
        <taxon>Chromadorea</taxon>
        <taxon>Rhabditida</taxon>
        <taxon>Rhabditina</taxon>
        <taxon>Rhabditomorpha</taxon>
        <taxon>Strongyloidea</taxon>
        <taxon>Ancylostomatidae</taxon>
        <taxon>Ancylostomatinae</taxon>
        <taxon>Ancylostoma</taxon>
    </lineage>
</organism>